<evidence type="ECO:0000313" key="1">
    <source>
        <dbReference type="EMBL" id="CAB5382953.1"/>
    </source>
</evidence>
<reference evidence="2 5" key="1">
    <citation type="submission" date="2016-04" db="EMBL/GenBank/DDBJ databases">
        <title>Genome analyses suggest a sexual origin of heterokaryosis in a supposedly ancient asexual fungus.</title>
        <authorList>
            <person name="Ropars J."/>
            <person name="Sedzielewska K."/>
            <person name="Noel J."/>
            <person name="Charron P."/>
            <person name="Farinelli L."/>
            <person name="Marton T."/>
            <person name="Kruger M."/>
            <person name="Pelin A."/>
            <person name="Brachmann A."/>
            <person name="Corradi N."/>
        </authorList>
    </citation>
    <scope>NUCLEOTIDE SEQUENCE [LARGE SCALE GENOMIC DNA]</scope>
    <source>
        <strain evidence="2 5">A5</strain>
    </source>
</reference>
<reference evidence="2 5" key="2">
    <citation type="submission" date="2017-09" db="EMBL/GenBank/DDBJ databases">
        <title>Extensive intraspecific genome diversity in a model arbuscular mycorrhizal fungus.</title>
        <authorList>
            <person name="Chen E.C."/>
            <person name="Morin E."/>
            <person name="Beaudet D."/>
            <person name="Noel J."/>
            <person name="Ndikumana S."/>
            <person name="Charron P."/>
            <person name="St-Onge C."/>
            <person name="Giorgi J."/>
            <person name="Grigoriev I.V."/>
            <person name="Roux C."/>
            <person name="Martin F.M."/>
            <person name="Corradi N."/>
        </authorList>
    </citation>
    <scope>NUCLEOTIDE SEQUENCE [LARGE SCALE GENOMIC DNA]</scope>
    <source>
        <strain evidence="2 5">A5</strain>
    </source>
</reference>
<dbReference type="EMBL" id="LLXH01000454">
    <property type="protein sequence ID" value="PKC66566.1"/>
    <property type="molecule type" value="Genomic_DNA"/>
</dbReference>
<dbReference type="VEuPathDB" id="FungiDB:FUN_023789"/>
<dbReference type="EMBL" id="CAGKOT010000047">
    <property type="protein sequence ID" value="CAB5382953.1"/>
    <property type="molecule type" value="Genomic_DNA"/>
</dbReference>
<reference evidence="3 4" key="3">
    <citation type="submission" date="2017-10" db="EMBL/GenBank/DDBJ databases">
        <title>Extensive intraspecific genome diversity in a model arbuscular mycorrhizal fungus.</title>
        <authorList>
            <person name="Chen E.C.H."/>
            <person name="Morin E."/>
            <person name="Baudet D."/>
            <person name="Noel J."/>
            <person name="Ndikumana S."/>
            <person name="Charron P."/>
            <person name="St-Onge C."/>
            <person name="Giorgi J."/>
            <person name="Grigoriev I.V."/>
            <person name="Roux C."/>
            <person name="Martin F.M."/>
            <person name="Corradi N."/>
        </authorList>
    </citation>
    <scope>NUCLEOTIDE SEQUENCE [LARGE SCALE GENOMIC DNA]</scope>
    <source>
        <strain evidence="3 4">A1</strain>
    </source>
</reference>
<evidence type="ECO:0000313" key="2">
    <source>
        <dbReference type="EMBL" id="PKC10565.1"/>
    </source>
</evidence>
<dbReference type="VEuPathDB" id="FungiDB:RhiirFUN_001893"/>
<dbReference type="OrthoDB" id="2449940at2759"/>
<name>A0A2I1EVU6_9GLOM</name>
<dbReference type="Proteomes" id="UP000232688">
    <property type="component" value="Unassembled WGS sequence"/>
</dbReference>
<reference evidence="3 4" key="4">
    <citation type="submission" date="2017-10" db="EMBL/GenBank/DDBJ databases">
        <title>Genome analyses suggest a sexual origin of heterokaryosis in a supposedly ancient asexual fungus.</title>
        <authorList>
            <person name="Corradi N."/>
            <person name="Sedzielewska K."/>
            <person name="Noel J."/>
            <person name="Charron P."/>
            <person name="Farinelli L."/>
            <person name="Marton T."/>
            <person name="Kruger M."/>
            <person name="Pelin A."/>
            <person name="Brachmann A."/>
            <person name="Corradi N."/>
        </authorList>
    </citation>
    <scope>NUCLEOTIDE SEQUENCE [LARGE SCALE GENOMIC DNA]</scope>
    <source>
        <strain evidence="3 4">A1</strain>
    </source>
</reference>
<evidence type="ECO:0000313" key="3">
    <source>
        <dbReference type="EMBL" id="PKC66566.1"/>
    </source>
</evidence>
<dbReference type="VEuPathDB" id="FungiDB:RhiirA1_459546"/>
<accession>A0A2I1EVU6</accession>
<evidence type="ECO:0000313" key="4">
    <source>
        <dbReference type="Proteomes" id="UP000232688"/>
    </source>
</evidence>
<reference evidence="1" key="5">
    <citation type="submission" date="2020-05" db="EMBL/GenBank/DDBJ databases">
        <authorList>
            <person name="Rincon C."/>
            <person name="Sanders R I."/>
            <person name="Robbins C."/>
            <person name="Chaturvedi A."/>
        </authorList>
    </citation>
    <scope>NUCLEOTIDE SEQUENCE</scope>
    <source>
        <strain evidence="1">CHB12</strain>
    </source>
</reference>
<dbReference type="Proteomes" id="UP000684084">
    <property type="component" value="Unassembled WGS sequence"/>
</dbReference>
<comment type="caution">
    <text evidence="2">The sequence shown here is derived from an EMBL/GenBank/DDBJ whole genome shotgun (WGS) entry which is preliminary data.</text>
</comment>
<gene>
    <name evidence="1" type="ORF">CHRIB12_LOCUS18206</name>
    <name evidence="3" type="ORF">RhiirA1_459546</name>
    <name evidence="2" type="ORF">RhiirA5_414194</name>
</gene>
<protein>
    <recommendedName>
        <fullName evidence="6">MACPF domain-containing protein</fullName>
    </recommendedName>
</protein>
<sequence length="310" mass="36167">MADTGIYIKVIRKETIREDSSLIKLKITNKSSEVRKILAYDDIIRMNDGLLFLDRDYNIITIFKTTFRLEYGRTLTLINTEIKIVDCIAFTINRINPVKPIETIHDGTVEFNSKDTWEKKINMFLNAEAGLVNFGSLRLMNTKNKSNETVRNFSLNYTKISKSHLKFEGLEPTNEFIEVVKKAIESQDREKLRKIIKRYGQFVPTKALGGMVYEGNSNIDNSIRKSTTVSKVAARRQFTRYLGGRSQEDLFNFDDELWIESLSNYKCWKCIDFHESIHIFQLLDHNLRKEVYKVIGKKFFIVILYLSVVN</sequence>
<dbReference type="Proteomes" id="UP000232722">
    <property type="component" value="Unassembled WGS sequence"/>
</dbReference>
<dbReference type="EMBL" id="LLXJ01000372">
    <property type="protein sequence ID" value="PKC10565.1"/>
    <property type="molecule type" value="Genomic_DNA"/>
</dbReference>
<evidence type="ECO:0000313" key="5">
    <source>
        <dbReference type="Proteomes" id="UP000232722"/>
    </source>
</evidence>
<dbReference type="AlphaFoldDB" id="A0A2I1EVU6"/>
<proteinExistence type="predicted"/>
<evidence type="ECO:0008006" key="6">
    <source>
        <dbReference type="Google" id="ProtNLM"/>
    </source>
</evidence>
<organism evidence="2 5">
    <name type="scientific">Rhizophagus irregularis</name>
    <dbReference type="NCBI Taxonomy" id="588596"/>
    <lineage>
        <taxon>Eukaryota</taxon>
        <taxon>Fungi</taxon>
        <taxon>Fungi incertae sedis</taxon>
        <taxon>Mucoromycota</taxon>
        <taxon>Glomeromycotina</taxon>
        <taxon>Glomeromycetes</taxon>
        <taxon>Glomerales</taxon>
        <taxon>Glomeraceae</taxon>
        <taxon>Rhizophagus</taxon>
    </lineage>
</organism>